<evidence type="ECO:0000256" key="2">
    <source>
        <dbReference type="ARBA" id="ARBA00022840"/>
    </source>
</evidence>
<dbReference type="Pfam" id="PF01121">
    <property type="entry name" value="CoaE"/>
    <property type="match status" value="1"/>
</dbReference>
<dbReference type="PANTHER" id="PTHR10695:SF46">
    <property type="entry name" value="BIFUNCTIONAL COENZYME A SYNTHASE-RELATED"/>
    <property type="match status" value="1"/>
</dbReference>
<name>A0ABM1DRL8_PRICU</name>
<keyword evidence="2" id="KW-0067">ATP-binding</keyword>
<gene>
    <name evidence="5" type="primary">LOC106805491</name>
</gene>
<proteinExistence type="inferred from homology"/>
<sequence length="243" mass="27870">MFLVGLTGGIGSGKSTVSDYFKQLGVPIIDADKIAREVVEPGTLGWKKLRQHFGQDLFHETTGEIDRQKLANIIFYDEAKRRLLNSITHPEITKSIGWQVVSYFIKGYQFVILDVPLLFESKTMLKYLKYTVVVDCDEEQQLQRVMLRNSFTEEHARARIASQMPLREKCILADYVIANSDSGKNTEVQVKQLYQTLTDSKAQWRMRMFIVLFGFALILIGFWWSGVLLITKYKQTGLETASL</sequence>
<dbReference type="InterPro" id="IPR027417">
    <property type="entry name" value="P-loop_NTPase"/>
</dbReference>
<keyword evidence="1" id="KW-0547">Nucleotide-binding</keyword>
<dbReference type="Proteomes" id="UP000695022">
    <property type="component" value="Unplaced"/>
</dbReference>
<feature type="transmembrane region" description="Helical" evidence="3">
    <location>
        <begin position="209"/>
        <end position="230"/>
    </location>
</feature>
<accession>A0ABM1DRL8</accession>
<dbReference type="GeneID" id="106805491"/>
<evidence type="ECO:0000256" key="1">
    <source>
        <dbReference type="ARBA" id="ARBA00022741"/>
    </source>
</evidence>
<keyword evidence="3" id="KW-0812">Transmembrane</keyword>
<keyword evidence="4" id="KW-1185">Reference proteome</keyword>
<dbReference type="PANTHER" id="PTHR10695">
    <property type="entry name" value="DEPHOSPHO-COA KINASE-RELATED"/>
    <property type="match status" value="1"/>
</dbReference>
<dbReference type="PROSITE" id="PS51219">
    <property type="entry name" value="DPCK"/>
    <property type="match status" value="1"/>
</dbReference>
<protein>
    <submittedName>
        <fullName evidence="5">Dephospho-CoA kinase domain-containing protein-like isoform X5</fullName>
    </submittedName>
</protein>
<organism evidence="4 5">
    <name type="scientific">Priapulus caudatus</name>
    <name type="common">Priapulid worm</name>
    <dbReference type="NCBI Taxonomy" id="37621"/>
    <lineage>
        <taxon>Eukaryota</taxon>
        <taxon>Metazoa</taxon>
        <taxon>Ecdysozoa</taxon>
        <taxon>Scalidophora</taxon>
        <taxon>Priapulida</taxon>
        <taxon>Priapulimorpha</taxon>
        <taxon>Priapulimorphida</taxon>
        <taxon>Priapulidae</taxon>
        <taxon>Priapulus</taxon>
    </lineage>
</organism>
<reference evidence="5" key="1">
    <citation type="submission" date="2025-08" db="UniProtKB">
        <authorList>
            <consortium name="RefSeq"/>
        </authorList>
    </citation>
    <scope>IDENTIFICATION</scope>
</reference>
<keyword evidence="3" id="KW-0472">Membrane</keyword>
<evidence type="ECO:0000256" key="3">
    <source>
        <dbReference type="SAM" id="Phobius"/>
    </source>
</evidence>
<dbReference type="HAMAP" id="MF_00376">
    <property type="entry name" value="Dephospho_CoA_kinase"/>
    <property type="match status" value="1"/>
</dbReference>
<dbReference type="Gene3D" id="3.40.50.300">
    <property type="entry name" value="P-loop containing nucleotide triphosphate hydrolases"/>
    <property type="match status" value="1"/>
</dbReference>
<evidence type="ECO:0000313" key="4">
    <source>
        <dbReference type="Proteomes" id="UP000695022"/>
    </source>
</evidence>
<dbReference type="NCBIfam" id="TIGR00152">
    <property type="entry name" value="dephospho-CoA kinase"/>
    <property type="match status" value="1"/>
</dbReference>
<dbReference type="SUPFAM" id="SSF52540">
    <property type="entry name" value="P-loop containing nucleoside triphosphate hydrolases"/>
    <property type="match status" value="1"/>
</dbReference>
<dbReference type="RefSeq" id="XP_014662589.1">
    <property type="nucleotide sequence ID" value="XM_014807103.1"/>
</dbReference>
<dbReference type="InterPro" id="IPR001977">
    <property type="entry name" value="Depp_CoAkinase"/>
</dbReference>
<keyword evidence="3" id="KW-1133">Transmembrane helix</keyword>
<dbReference type="CDD" id="cd02022">
    <property type="entry name" value="DPCK"/>
    <property type="match status" value="1"/>
</dbReference>
<evidence type="ECO:0000313" key="5">
    <source>
        <dbReference type="RefSeq" id="XP_014662589.1"/>
    </source>
</evidence>